<comment type="caution">
    <text evidence="11">The sequence shown here is derived from an EMBL/GenBank/DDBJ whole genome shotgun (WGS) entry which is preliminary data.</text>
</comment>
<evidence type="ECO:0000259" key="10">
    <source>
        <dbReference type="PROSITE" id="PS51779"/>
    </source>
</evidence>
<evidence type="ECO:0000256" key="6">
    <source>
        <dbReference type="ARBA" id="ARBA00022989"/>
    </source>
</evidence>
<evidence type="ECO:0000256" key="9">
    <source>
        <dbReference type="HAMAP-Rule" id="MF_00911"/>
    </source>
</evidence>
<keyword evidence="8 9" id="KW-0131">Cell cycle</keyword>
<dbReference type="Pfam" id="PF03799">
    <property type="entry name" value="FtsQ_DivIB_C"/>
    <property type="match status" value="1"/>
</dbReference>
<accession>A0A927FKY9</accession>
<evidence type="ECO:0000313" key="11">
    <source>
        <dbReference type="EMBL" id="MBD8051430.1"/>
    </source>
</evidence>
<comment type="subunit">
    <text evidence="9">Part of a complex composed of FtsB, FtsL and FtsQ.</text>
</comment>
<dbReference type="Gene3D" id="3.40.50.11690">
    <property type="entry name" value="Cell division protein FtsQ/DivIB"/>
    <property type="match status" value="1"/>
</dbReference>
<dbReference type="InterPro" id="IPR005548">
    <property type="entry name" value="Cell_div_FtsQ/DivIB_C"/>
</dbReference>
<evidence type="ECO:0000256" key="8">
    <source>
        <dbReference type="ARBA" id="ARBA00023306"/>
    </source>
</evidence>
<organism evidence="11 12">
    <name type="scientific">Limnohabitans radicicola</name>
    <dbReference type="NCBI Taxonomy" id="2771427"/>
    <lineage>
        <taxon>Bacteria</taxon>
        <taxon>Pseudomonadati</taxon>
        <taxon>Pseudomonadota</taxon>
        <taxon>Betaproteobacteria</taxon>
        <taxon>Burkholderiales</taxon>
        <taxon>Comamonadaceae</taxon>
        <taxon>Limnohabitans</taxon>
    </lineage>
</organism>
<dbReference type="Pfam" id="PF08478">
    <property type="entry name" value="POTRA_1"/>
    <property type="match status" value="1"/>
</dbReference>
<keyword evidence="7 9" id="KW-0472">Membrane</keyword>
<dbReference type="Proteomes" id="UP000647424">
    <property type="component" value="Unassembled WGS sequence"/>
</dbReference>
<name>A0A927FKY9_9BURK</name>
<evidence type="ECO:0000256" key="1">
    <source>
        <dbReference type="ARBA" id="ARBA00004370"/>
    </source>
</evidence>
<dbReference type="AlphaFoldDB" id="A0A927FKY9"/>
<evidence type="ECO:0000256" key="7">
    <source>
        <dbReference type="ARBA" id="ARBA00023136"/>
    </source>
</evidence>
<comment type="similarity">
    <text evidence="9">Belongs to the FtsQ/DivIB family. FtsQ subfamily.</text>
</comment>
<evidence type="ECO:0000313" key="12">
    <source>
        <dbReference type="Proteomes" id="UP000647424"/>
    </source>
</evidence>
<dbReference type="GO" id="GO:0043093">
    <property type="term" value="P:FtsZ-dependent cytokinesis"/>
    <property type="evidence" value="ECO:0007669"/>
    <property type="project" value="UniProtKB-UniRule"/>
</dbReference>
<keyword evidence="4 9" id="KW-0132">Cell division</keyword>
<keyword evidence="3 9" id="KW-0997">Cell inner membrane</keyword>
<dbReference type="PANTHER" id="PTHR35851:SF1">
    <property type="entry name" value="CELL DIVISION PROTEIN FTSQ"/>
    <property type="match status" value="1"/>
</dbReference>
<evidence type="ECO:0000256" key="5">
    <source>
        <dbReference type="ARBA" id="ARBA00022692"/>
    </source>
</evidence>
<evidence type="ECO:0000256" key="4">
    <source>
        <dbReference type="ARBA" id="ARBA00022618"/>
    </source>
</evidence>
<evidence type="ECO:0000256" key="2">
    <source>
        <dbReference type="ARBA" id="ARBA00022475"/>
    </source>
</evidence>
<evidence type="ECO:0000256" key="3">
    <source>
        <dbReference type="ARBA" id="ARBA00022519"/>
    </source>
</evidence>
<comment type="subcellular location">
    <subcellularLocation>
        <location evidence="9">Cell inner membrane</location>
        <topology evidence="9">Single-pass type II membrane protein</topology>
    </subcellularLocation>
    <subcellularLocation>
        <location evidence="1">Membrane</location>
    </subcellularLocation>
    <text evidence="9">Localizes to the division septum.</text>
</comment>
<dbReference type="InterPro" id="IPR026579">
    <property type="entry name" value="FtsQ"/>
</dbReference>
<comment type="function">
    <text evidence="9">Essential cell division protein. May link together the upstream cell division proteins, which are predominantly cytoplasmic, with the downstream cell division proteins, which are predominantly periplasmic. May control correct divisome assembly.</text>
</comment>
<keyword evidence="5 9" id="KW-0812">Transmembrane</keyword>
<reference evidence="11" key="1">
    <citation type="submission" date="2020-09" db="EMBL/GenBank/DDBJ databases">
        <title>Genome seq and assembly of Limnohabitants sp.</title>
        <authorList>
            <person name="Chhetri G."/>
        </authorList>
    </citation>
    <scope>NUCLEOTIDE SEQUENCE</scope>
    <source>
        <strain evidence="11">JUR4</strain>
    </source>
</reference>
<keyword evidence="2 9" id="KW-1003">Cell membrane</keyword>
<dbReference type="InterPro" id="IPR034746">
    <property type="entry name" value="POTRA"/>
</dbReference>
<dbReference type="GO" id="GO:0032153">
    <property type="term" value="C:cell division site"/>
    <property type="evidence" value="ECO:0007669"/>
    <property type="project" value="UniProtKB-UniRule"/>
</dbReference>
<dbReference type="GO" id="GO:0090529">
    <property type="term" value="P:cell septum assembly"/>
    <property type="evidence" value="ECO:0007669"/>
    <property type="project" value="InterPro"/>
</dbReference>
<dbReference type="GO" id="GO:0005886">
    <property type="term" value="C:plasma membrane"/>
    <property type="evidence" value="ECO:0007669"/>
    <property type="project" value="UniProtKB-SubCell"/>
</dbReference>
<dbReference type="Gene3D" id="3.10.20.310">
    <property type="entry name" value="membrane protein fhac"/>
    <property type="match status" value="1"/>
</dbReference>
<proteinExistence type="inferred from homology"/>
<dbReference type="InterPro" id="IPR045335">
    <property type="entry name" value="FtsQ_C_sf"/>
</dbReference>
<keyword evidence="6 9" id="KW-1133">Transmembrane helix</keyword>
<feature type="domain" description="POTRA" evidence="10">
    <location>
        <begin position="30"/>
        <end position="99"/>
    </location>
</feature>
<dbReference type="PANTHER" id="PTHR35851">
    <property type="entry name" value="CELL DIVISION PROTEIN FTSQ"/>
    <property type="match status" value="1"/>
</dbReference>
<protein>
    <recommendedName>
        <fullName evidence="9">Cell division protein FtsQ</fullName>
    </recommendedName>
</protein>
<sequence length="249" mass="27863">MNMTAALLLSAVVLMGLGAGVWWWLRHPMFAIRAITVQGEVTRNNAITLRANVVPQLQGNFFTLNLDQARQVFESVPWVRAAVVHRDFPNRLRAELQEHQPMALWGDDGANTLLNQQGQVFEANAEDPEVEGLPRLKGPVTQSREVMQMYRYLKPILAAADMEIDRLELSPRGSWRVVTDKGAQLELGRGSQQEVGELVQMFLRTLSQVTARYGRTPTALAAADLRHKDGYALRLKGVSTVEADPRKKP</sequence>
<gene>
    <name evidence="9" type="primary">ftsQ</name>
    <name evidence="11" type="ORF">IC609_12850</name>
</gene>
<dbReference type="EMBL" id="JACYFT010000003">
    <property type="protein sequence ID" value="MBD8051430.1"/>
    <property type="molecule type" value="Genomic_DNA"/>
</dbReference>
<dbReference type="PROSITE" id="PS51779">
    <property type="entry name" value="POTRA"/>
    <property type="match status" value="1"/>
</dbReference>
<dbReference type="HAMAP" id="MF_00911">
    <property type="entry name" value="FtsQ_subfam"/>
    <property type="match status" value="1"/>
</dbReference>
<dbReference type="InterPro" id="IPR013685">
    <property type="entry name" value="POTRA_FtsQ_type"/>
</dbReference>
<keyword evidence="12" id="KW-1185">Reference proteome</keyword>